<feature type="domain" description="BTB" evidence="2">
    <location>
        <begin position="35"/>
        <end position="114"/>
    </location>
</feature>
<dbReference type="EMBL" id="JAQQWM010000004">
    <property type="protein sequence ID" value="KAK8067706.1"/>
    <property type="molecule type" value="Genomic_DNA"/>
</dbReference>
<evidence type="ECO:0000259" key="2">
    <source>
        <dbReference type="PROSITE" id="PS50097"/>
    </source>
</evidence>
<evidence type="ECO:0000256" key="1">
    <source>
        <dbReference type="SAM" id="MobiDB-lite"/>
    </source>
</evidence>
<keyword evidence="4" id="KW-1185">Reference proteome</keyword>
<dbReference type="Gene3D" id="3.30.710.10">
    <property type="entry name" value="Potassium Channel Kv1.1, Chain A"/>
    <property type="match status" value="1"/>
</dbReference>
<sequence length="282" mass="31246">MFIPAVNDTHQWGHTSPPSKARDADLEAYWTGMCADVIIYCGNDASWNLHKLTLGLRSTFFRDAFRDIANSNPFPGVYPGADGIDKVLFINGASKDEVTVALVYLYAEQYPLALLCTATPWECYRIFAVAHRIGLKGLQQVAMQGLMNSLQRLVSYLNVSLPQTDMQKSLSEILRIVLPAETVDQLQTIAMKVSSQPGVDGVGALKPVLFNFVTSAWMAVHQACINRPMLDLIYSSPRLTASWFTGVIQDRMLRKFSAEKLPDTAVTSQGFRLDQQPAILQG</sequence>
<feature type="compositionally biased region" description="Polar residues" evidence="1">
    <location>
        <begin position="8"/>
        <end position="18"/>
    </location>
</feature>
<evidence type="ECO:0000313" key="3">
    <source>
        <dbReference type="EMBL" id="KAK8067706.1"/>
    </source>
</evidence>
<proteinExistence type="predicted"/>
<dbReference type="Proteomes" id="UP001446871">
    <property type="component" value="Unassembled WGS sequence"/>
</dbReference>
<organism evidence="3 4">
    <name type="scientific">Apiospora saccharicola</name>
    <dbReference type="NCBI Taxonomy" id="335842"/>
    <lineage>
        <taxon>Eukaryota</taxon>
        <taxon>Fungi</taxon>
        <taxon>Dikarya</taxon>
        <taxon>Ascomycota</taxon>
        <taxon>Pezizomycotina</taxon>
        <taxon>Sordariomycetes</taxon>
        <taxon>Xylariomycetidae</taxon>
        <taxon>Amphisphaeriales</taxon>
        <taxon>Apiosporaceae</taxon>
        <taxon>Apiospora</taxon>
    </lineage>
</organism>
<dbReference type="SUPFAM" id="SSF54695">
    <property type="entry name" value="POZ domain"/>
    <property type="match status" value="1"/>
</dbReference>
<dbReference type="PROSITE" id="PS50097">
    <property type="entry name" value="BTB"/>
    <property type="match status" value="1"/>
</dbReference>
<protein>
    <recommendedName>
        <fullName evidence="2">BTB domain-containing protein</fullName>
    </recommendedName>
</protein>
<feature type="region of interest" description="Disordered" evidence="1">
    <location>
        <begin position="1"/>
        <end position="21"/>
    </location>
</feature>
<evidence type="ECO:0000313" key="4">
    <source>
        <dbReference type="Proteomes" id="UP001446871"/>
    </source>
</evidence>
<gene>
    <name evidence="3" type="ORF">PG996_006818</name>
</gene>
<name>A0ABR1V930_9PEZI</name>
<comment type="caution">
    <text evidence="3">The sequence shown here is derived from an EMBL/GenBank/DDBJ whole genome shotgun (WGS) entry which is preliminary data.</text>
</comment>
<reference evidence="3 4" key="1">
    <citation type="submission" date="2023-01" db="EMBL/GenBank/DDBJ databases">
        <title>Analysis of 21 Apiospora genomes using comparative genomics revels a genus with tremendous synthesis potential of carbohydrate active enzymes and secondary metabolites.</title>
        <authorList>
            <person name="Sorensen T."/>
        </authorList>
    </citation>
    <scope>NUCLEOTIDE SEQUENCE [LARGE SCALE GENOMIC DNA]</scope>
    <source>
        <strain evidence="3 4">CBS 83171</strain>
    </source>
</reference>
<accession>A0ABR1V930</accession>
<dbReference type="InterPro" id="IPR000210">
    <property type="entry name" value="BTB/POZ_dom"/>
</dbReference>
<dbReference type="InterPro" id="IPR011333">
    <property type="entry name" value="SKP1/BTB/POZ_sf"/>
</dbReference>